<sequence length="202" mass="22119">MTPNPLQVRHDISRNAEDQQLPTSSSQLPPQRPPRKPAPHPTPSVGQKSDVGCKHVFCELFMHRIDDPDANPYFTDQDMQYLYAAVSVPVDSGIPFEHYSPQQVRKLKQAFAPETAAEVYGGPAAADDDNCSTVIPDEYSSKGSDEVPTPPGGDVGFNMQMLKGSYWPVLTPGEVTDDTAEQIQDHFTVLESHGKTSMPPLA</sequence>
<dbReference type="KEGG" id="gtr:GLOTRDRAFT_140027"/>
<evidence type="ECO:0000313" key="2">
    <source>
        <dbReference type="EMBL" id="EPQ53097.1"/>
    </source>
</evidence>
<reference evidence="2 3" key="1">
    <citation type="journal article" date="2012" name="Science">
        <title>The Paleozoic origin of enzymatic lignin decomposition reconstructed from 31 fungal genomes.</title>
        <authorList>
            <person name="Floudas D."/>
            <person name="Binder M."/>
            <person name="Riley R."/>
            <person name="Barry K."/>
            <person name="Blanchette R.A."/>
            <person name="Henrissat B."/>
            <person name="Martinez A.T."/>
            <person name="Otillar R."/>
            <person name="Spatafora J.W."/>
            <person name="Yadav J.S."/>
            <person name="Aerts A."/>
            <person name="Benoit I."/>
            <person name="Boyd A."/>
            <person name="Carlson A."/>
            <person name="Copeland A."/>
            <person name="Coutinho P.M."/>
            <person name="de Vries R.P."/>
            <person name="Ferreira P."/>
            <person name="Findley K."/>
            <person name="Foster B."/>
            <person name="Gaskell J."/>
            <person name="Glotzer D."/>
            <person name="Gorecki P."/>
            <person name="Heitman J."/>
            <person name="Hesse C."/>
            <person name="Hori C."/>
            <person name="Igarashi K."/>
            <person name="Jurgens J.A."/>
            <person name="Kallen N."/>
            <person name="Kersten P."/>
            <person name="Kohler A."/>
            <person name="Kuees U."/>
            <person name="Kumar T.K.A."/>
            <person name="Kuo A."/>
            <person name="LaButti K."/>
            <person name="Larrondo L.F."/>
            <person name="Lindquist E."/>
            <person name="Ling A."/>
            <person name="Lombard V."/>
            <person name="Lucas S."/>
            <person name="Lundell T."/>
            <person name="Martin R."/>
            <person name="McLaughlin D.J."/>
            <person name="Morgenstern I."/>
            <person name="Morin E."/>
            <person name="Murat C."/>
            <person name="Nagy L.G."/>
            <person name="Nolan M."/>
            <person name="Ohm R.A."/>
            <person name="Patyshakuliyeva A."/>
            <person name="Rokas A."/>
            <person name="Ruiz-Duenas F.J."/>
            <person name="Sabat G."/>
            <person name="Salamov A."/>
            <person name="Samejima M."/>
            <person name="Schmutz J."/>
            <person name="Slot J.C."/>
            <person name="St John F."/>
            <person name="Stenlid J."/>
            <person name="Sun H."/>
            <person name="Sun S."/>
            <person name="Syed K."/>
            <person name="Tsang A."/>
            <person name="Wiebenga A."/>
            <person name="Young D."/>
            <person name="Pisabarro A."/>
            <person name="Eastwood D.C."/>
            <person name="Martin F."/>
            <person name="Cullen D."/>
            <person name="Grigoriev I.V."/>
            <person name="Hibbett D.S."/>
        </authorList>
    </citation>
    <scope>NUCLEOTIDE SEQUENCE [LARGE SCALE GENOMIC DNA]</scope>
    <source>
        <strain evidence="2 3">ATCC 11539</strain>
    </source>
</reference>
<proteinExistence type="predicted"/>
<keyword evidence="3" id="KW-1185">Reference proteome</keyword>
<evidence type="ECO:0000256" key="1">
    <source>
        <dbReference type="SAM" id="MobiDB-lite"/>
    </source>
</evidence>
<evidence type="ECO:0000313" key="3">
    <source>
        <dbReference type="Proteomes" id="UP000030669"/>
    </source>
</evidence>
<dbReference type="GeneID" id="19304415"/>
<dbReference type="Proteomes" id="UP000030669">
    <property type="component" value="Unassembled WGS sequence"/>
</dbReference>
<dbReference type="RefSeq" id="XP_007868399.1">
    <property type="nucleotide sequence ID" value="XM_007870208.1"/>
</dbReference>
<dbReference type="AlphaFoldDB" id="S7Q0S1"/>
<feature type="compositionally biased region" description="Basic and acidic residues" evidence="1">
    <location>
        <begin position="8"/>
        <end position="17"/>
    </location>
</feature>
<accession>S7Q0S1</accession>
<dbReference type="HOGENOM" id="CLU_1354742_0_0_1"/>
<gene>
    <name evidence="2" type="ORF">GLOTRDRAFT_140027</name>
</gene>
<organism evidence="2 3">
    <name type="scientific">Gloeophyllum trabeum (strain ATCC 11539 / FP-39264 / Madison 617)</name>
    <name type="common">Brown rot fungus</name>
    <dbReference type="NCBI Taxonomy" id="670483"/>
    <lineage>
        <taxon>Eukaryota</taxon>
        <taxon>Fungi</taxon>
        <taxon>Dikarya</taxon>
        <taxon>Basidiomycota</taxon>
        <taxon>Agaricomycotina</taxon>
        <taxon>Agaricomycetes</taxon>
        <taxon>Gloeophyllales</taxon>
        <taxon>Gloeophyllaceae</taxon>
        <taxon>Gloeophyllum</taxon>
    </lineage>
</organism>
<protein>
    <submittedName>
        <fullName evidence="2">Uncharacterized protein</fullName>
    </submittedName>
</protein>
<name>S7Q0S1_GLOTA</name>
<feature type="region of interest" description="Disordered" evidence="1">
    <location>
        <begin position="1"/>
        <end position="49"/>
    </location>
</feature>
<dbReference type="EMBL" id="KB469306">
    <property type="protein sequence ID" value="EPQ53097.1"/>
    <property type="molecule type" value="Genomic_DNA"/>
</dbReference>
<feature type="compositionally biased region" description="Low complexity" evidence="1">
    <location>
        <begin position="19"/>
        <end position="29"/>
    </location>
</feature>